<dbReference type="InterPro" id="IPR016039">
    <property type="entry name" value="Thiolase-like"/>
</dbReference>
<dbReference type="OrthoDB" id="429813at2759"/>
<evidence type="ECO:0000256" key="5">
    <source>
        <dbReference type="ARBA" id="ARBA00023268"/>
    </source>
</evidence>
<dbReference type="InterPro" id="IPR014043">
    <property type="entry name" value="Acyl_transferase_dom"/>
</dbReference>
<dbReference type="InterPro" id="IPR014030">
    <property type="entry name" value="Ketoacyl_synth_N"/>
</dbReference>
<dbReference type="InterPro" id="IPR016036">
    <property type="entry name" value="Malonyl_transacylase_ACP-bd"/>
</dbReference>
<evidence type="ECO:0000259" key="10">
    <source>
        <dbReference type="PROSITE" id="PS52019"/>
    </source>
</evidence>
<dbReference type="Gene3D" id="1.10.1200.10">
    <property type="entry name" value="ACP-like"/>
    <property type="match status" value="1"/>
</dbReference>
<feature type="active site" description="Proton donor; for dehydratase activity" evidence="6">
    <location>
        <position position="1418"/>
    </location>
</feature>
<dbReference type="InterPro" id="IPR020806">
    <property type="entry name" value="PKS_PP-bd"/>
</dbReference>
<dbReference type="Gene3D" id="3.30.70.3290">
    <property type="match status" value="1"/>
</dbReference>
<gene>
    <name evidence="11" type="ORF">ALECFALPRED_001385</name>
</gene>
<feature type="domain" description="PKS/mFAS DH" evidence="10">
    <location>
        <begin position="1196"/>
        <end position="1507"/>
    </location>
</feature>
<dbReference type="Gene3D" id="3.40.47.10">
    <property type="match status" value="1"/>
</dbReference>
<feature type="active site" description="Proton acceptor; for dehydratase activity" evidence="6">
    <location>
        <position position="1230"/>
    </location>
</feature>
<evidence type="ECO:0000256" key="4">
    <source>
        <dbReference type="ARBA" id="ARBA00022679"/>
    </source>
</evidence>
<dbReference type="GO" id="GO:0031177">
    <property type="term" value="F:phosphopantetheine binding"/>
    <property type="evidence" value="ECO:0007669"/>
    <property type="project" value="InterPro"/>
</dbReference>
<organism evidence="11 12">
    <name type="scientific">Alectoria fallacina</name>
    <dbReference type="NCBI Taxonomy" id="1903189"/>
    <lineage>
        <taxon>Eukaryota</taxon>
        <taxon>Fungi</taxon>
        <taxon>Dikarya</taxon>
        <taxon>Ascomycota</taxon>
        <taxon>Pezizomycotina</taxon>
        <taxon>Lecanoromycetes</taxon>
        <taxon>OSLEUM clade</taxon>
        <taxon>Lecanoromycetidae</taxon>
        <taxon>Lecanorales</taxon>
        <taxon>Lecanorineae</taxon>
        <taxon>Parmeliaceae</taxon>
        <taxon>Alectoria</taxon>
    </lineage>
</organism>
<feature type="region of interest" description="N-terminal hotdog fold" evidence="6">
    <location>
        <begin position="1196"/>
        <end position="1330"/>
    </location>
</feature>
<name>A0A8H3FFI8_9LECA</name>
<dbReference type="InterPro" id="IPR001227">
    <property type="entry name" value="Ac_transferase_dom_sf"/>
</dbReference>
<dbReference type="EMBL" id="CAJPDR010000131">
    <property type="protein sequence ID" value="CAF9919956.1"/>
    <property type="molecule type" value="Genomic_DNA"/>
</dbReference>
<feature type="region of interest" description="Disordered" evidence="7">
    <location>
        <begin position="1639"/>
        <end position="1663"/>
    </location>
</feature>
<accession>A0A8H3FFI8</accession>
<dbReference type="SMART" id="SM00823">
    <property type="entry name" value="PKS_PP"/>
    <property type="match status" value="1"/>
</dbReference>
<evidence type="ECO:0000313" key="11">
    <source>
        <dbReference type="EMBL" id="CAF9919956.1"/>
    </source>
</evidence>
<keyword evidence="12" id="KW-1185">Reference proteome</keyword>
<evidence type="ECO:0008006" key="13">
    <source>
        <dbReference type="Google" id="ProtNLM"/>
    </source>
</evidence>
<dbReference type="GO" id="GO:0006633">
    <property type="term" value="P:fatty acid biosynthetic process"/>
    <property type="evidence" value="ECO:0007669"/>
    <property type="project" value="InterPro"/>
</dbReference>
<feature type="domain" description="Carrier" evidence="8">
    <location>
        <begin position="1542"/>
        <end position="1619"/>
    </location>
</feature>
<comment type="caution">
    <text evidence="11">The sequence shown here is derived from an EMBL/GenBank/DDBJ whole genome shotgun (WGS) entry which is preliminary data.</text>
</comment>
<keyword evidence="3" id="KW-0597">Phosphoprotein</keyword>
<keyword evidence="2" id="KW-0596">Phosphopantetheine</keyword>
<dbReference type="Pfam" id="PF00550">
    <property type="entry name" value="PP-binding"/>
    <property type="match status" value="1"/>
</dbReference>
<dbReference type="InterPro" id="IPR050091">
    <property type="entry name" value="PKS_NRPS_Biosynth_Enz"/>
</dbReference>
<dbReference type="Gene3D" id="3.40.366.10">
    <property type="entry name" value="Malonyl-Coenzyme A Acyl Carrier Protein, domain 2"/>
    <property type="match status" value="2"/>
</dbReference>
<evidence type="ECO:0000313" key="12">
    <source>
        <dbReference type="Proteomes" id="UP000664203"/>
    </source>
</evidence>
<dbReference type="InterPro" id="IPR018201">
    <property type="entry name" value="Ketoacyl_synth_AS"/>
</dbReference>
<dbReference type="CDD" id="cd02440">
    <property type="entry name" value="AdoMet_MTases"/>
    <property type="match status" value="1"/>
</dbReference>
<evidence type="ECO:0000256" key="1">
    <source>
        <dbReference type="ARBA" id="ARBA00005179"/>
    </source>
</evidence>
<evidence type="ECO:0000256" key="7">
    <source>
        <dbReference type="SAM" id="MobiDB-lite"/>
    </source>
</evidence>
<evidence type="ECO:0000256" key="6">
    <source>
        <dbReference type="PROSITE-ProRule" id="PRU01363"/>
    </source>
</evidence>
<reference evidence="11" key="1">
    <citation type="submission" date="2021-03" db="EMBL/GenBank/DDBJ databases">
        <authorList>
            <person name="Tagirdzhanova G."/>
        </authorList>
    </citation>
    <scope>NUCLEOTIDE SEQUENCE</scope>
</reference>
<dbReference type="GO" id="GO:0004312">
    <property type="term" value="F:fatty acid synthase activity"/>
    <property type="evidence" value="ECO:0007669"/>
    <property type="project" value="TreeGrafter"/>
</dbReference>
<dbReference type="Gene3D" id="3.10.129.110">
    <property type="entry name" value="Polyketide synthase dehydratase"/>
    <property type="match status" value="1"/>
</dbReference>
<dbReference type="InterPro" id="IPR036736">
    <property type="entry name" value="ACP-like_sf"/>
</dbReference>
<evidence type="ECO:0000259" key="9">
    <source>
        <dbReference type="PROSITE" id="PS52004"/>
    </source>
</evidence>
<dbReference type="PROSITE" id="PS52019">
    <property type="entry name" value="PKS_MFAS_DH"/>
    <property type="match status" value="1"/>
</dbReference>
<dbReference type="InterPro" id="IPR042104">
    <property type="entry name" value="PKS_dehydratase_sf"/>
</dbReference>
<dbReference type="Gene3D" id="3.40.50.150">
    <property type="entry name" value="Vaccinia Virus protein VP39"/>
    <property type="match status" value="1"/>
</dbReference>
<proteinExistence type="predicted"/>
<dbReference type="InterPro" id="IPR029063">
    <property type="entry name" value="SAM-dependent_MTases_sf"/>
</dbReference>
<dbReference type="InterPro" id="IPR016035">
    <property type="entry name" value="Acyl_Trfase/lysoPLipase"/>
</dbReference>
<dbReference type="Pfam" id="PF02801">
    <property type="entry name" value="Ketoacyl-synt_C"/>
    <property type="match status" value="1"/>
</dbReference>
<dbReference type="PROSITE" id="PS50075">
    <property type="entry name" value="CARRIER"/>
    <property type="match status" value="1"/>
</dbReference>
<evidence type="ECO:0000259" key="8">
    <source>
        <dbReference type="PROSITE" id="PS50075"/>
    </source>
</evidence>
<dbReference type="SMART" id="SM00825">
    <property type="entry name" value="PKS_KS"/>
    <property type="match status" value="1"/>
</dbReference>
<feature type="region of interest" description="C-terminal hotdog fold" evidence="6">
    <location>
        <begin position="1358"/>
        <end position="1507"/>
    </location>
</feature>
<evidence type="ECO:0000256" key="3">
    <source>
        <dbReference type="ARBA" id="ARBA00022553"/>
    </source>
</evidence>
<evidence type="ECO:0000256" key="2">
    <source>
        <dbReference type="ARBA" id="ARBA00022450"/>
    </source>
</evidence>
<dbReference type="GO" id="GO:0004315">
    <property type="term" value="F:3-oxoacyl-[acyl-carrier-protein] synthase activity"/>
    <property type="evidence" value="ECO:0007669"/>
    <property type="project" value="InterPro"/>
</dbReference>
<dbReference type="InterPro" id="IPR020841">
    <property type="entry name" value="PKS_Beta-ketoAc_synthase_dom"/>
</dbReference>
<dbReference type="CDD" id="cd00833">
    <property type="entry name" value="PKS"/>
    <property type="match status" value="1"/>
</dbReference>
<dbReference type="InterPro" id="IPR009081">
    <property type="entry name" value="PP-bd_ACP"/>
</dbReference>
<dbReference type="PROSITE" id="PS00606">
    <property type="entry name" value="KS3_1"/>
    <property type="match status" value="1"/>
</dbReference>
<dbReference type="InterPro" id="IPR041068">
    <property type="entry name" value="HTH_51"/>
</dbReference>
<dbReference type="Pfam" id="PF08242">
    <property type="entry name" value="Methyltransf_12"/>
    <property type="match status" value="1"/>
</dbReference>
<dbReference type="Pfam" id="PF18558">
    <property type="entry name" value="HTH_51"/>
    <property type="match status" value="1"/>
</dbReference>
<sequence>MQIALYVRYLHQLQGGEEQSRVLEGLKNGGIQGFCIGILTAIAIACAESEEDIATLGAIGLRLAVCVGAYVDYDGCFARPPNKTACLAVRCRDGDLGKEGIAIVIQSYPHAYVSSINDDNCVSITARAVDIVELTKDFRARGLRVKAVHVEGRFHSSAHSAAAEKLKRLCGTVEEMQFPTVDKVRVPLRSAVNRETITGGSLHGLAIEMMLLKTADWYGVMKTAVRQIPAKNPVIVFSGFGDHIPASLLQNSSLQVVLLGSPERTHVQRLAEASWHDSLDNGIPLNETSVNGTFVNGIPVKSIPFNGASVNGAFANSASANRTSRFTNAFVVANVWMRSGVGNFLRDPDAFDHRFFKKSSREAGQYDPQLRVLLEVTYEAMESSGYFGSTSKSTPNDYGCYIGAVANNYYDNISCHPPAAYSMLGTARSFFSGRLSHHFGWTGPALTIDTACSSSLVAINAAYKAIQASECSRAVASGTNIFTSPFDYQNLAAAGFLSPTGACKPLDATGDGYCRGEGVAVVVLKPLASAIEENDSILGVITGSAVNQNENSSHITVPHSESQSTVCHKVASMADVNPHSVSYVEAHGTGTPVGDPIECQNIRQVFGSPSREETLHFGSVKGHIGHTEATTGVAGLVKVLLMMRHGMIPAQASFSSLNPNIPSLDADRMAIPTSTRKWRSSLRRACINSYGAAGSNAAIMVCPKPDYTSDSVEPGQGANVIVPKYPLFFSAASANSLSMYCRKLSAYVKDLKAKHASERLLSDLTFNLADRGNHSLPHVTATTVTDNTDLQNKLEAAASGLNPFQSEIPKKLMPVVLVFGGQESDMIGISEQFYQSCSLFRHHLDYCNGILIDHGLVSLYPAVFQRTSISNLVTLHSALFSVQYSCAKTWMDCGCDISAVVGHSFGQLTALCISGCLTINDTLKLVVERARIMLKHWGPERGSMISLQTNGKDFSKVLDSLNARGNGDDVEVACFNGPDSHVLVGSDRAVEALEQFVVNDPSLRDSARMKRLRVTHGFHSKFTDPFLPHLTNLAEQFYWKEPTIHMETCTESQNWEGPAPKIIEEHTRRPVFFHQAVERLTQRFFECTWLEAGHGSSVMQLVRGAIGVKQDKGHLILSPQLTTQNVAGSLSEVTVSLWKAGYKAQYWLFHRSQKQRYQSLTLPPYQFEKSRHWLPYTERTETVASAEPLQESPQTHELLSFVNYKDDSKSEATFLVDPQNERYRSLLEGHITAGQALAPSSLYFELVTRAALSLHSQSASLTNVPCVEPLSMKAPIGLDANREIFVVLSRIKEGQTSWSFNMFSRSKSGRNVSDSIQHAMGSVHVRKRDDAQLVQSFRRFESLIGFRRCEQILNDPEAEKMQGQHIYRAIRGIVHFDEQFRGIRSIAAVHHEAAGMVVKSAIASATPDEKLCDSPMLDSMMQFAGLLVNYFTHPSDEELLVCSQIERFEIGGSFNPEAGEWFAYANLTEDSDKETLCDVYVFEAESKKLVVVILGFSFFKSSRASLARVLKDVYISLGDASSNVDKETEASLQPMPMTTKPKKSSSVRADLVELLSKVTDIPIEELTDEGTLEDLGIDSLMVTEVLIEIRKAFGINIDMTAFLFFENIRAVTTHLDESLGNSKDTNTAAEAQIGGLTSASTAATNCQEKPKSSPGGPSIPPAQGAFEEIQYDYDRIAIETKASNFWAQVYPTQRRLVLAYVVDGYAALGCDMKSLKAGAKVPEIEHLPRHKRLKGQLDRILADGKLISITAVGSFRTDTPVDPTPAEDIFQEVVAAYPQHANVHKLVKVSGSELAACLTGEKDALQLVFANKENKANLDDVYENWPLVRSGTLVLGEFLKKALPNVEPSVGKFRILEIGAGTGGTTKYIVNHLRSLGIPFEYTFTDLSSSLVAAAKRQFKGVESMEFKVMDVEKTPKEEDMGTYHIVISTNCIHATRNLKFSLTNIHRTLRYDGVVTLVEITKNMFWLDTAVGLFEGWWLVEDGRLHAVTSERLWEKDMKEAGFREVRWSSGKRPESNTIRLVAGFKGGC</sequence>
<dbReference type="GO" id="GO:0044550">
    <property type="term" value="P:secondary metabolite biosynthetic process"/>
    <property type="evidence" value="ECO:0007669"/>
    <property type="project" value="TreeGrafter"/>
</dbReference>
<dbReference type="InterPro" id="IPR013217">
    <property type="entry name" value="Methyltransf_12"/>
</dbReference>
<feature type="domain" description="Ketosynthase family 3 (KS3)" evidence="9">
    <location>
        <begin position="282"/>
        <end position="703"/>
    </location>
</feature>
<dbReference type="Proteomes" id="UP000664203">
    <property type="component" value="Unassembled WGS sequence"/>
</dbReference>
<dbReference type="PROSITE" id="PS52004">
    <property type="entry name" value="KS3_2"/>
    <property type="match status" value="1"/>
</dbReference>
<keyword evidence="4" id="KW-0808">Transferase</keyword>
<dbReference type="Pfam" id="PF00109">
    <property type="entry name" value="ketoacyl-synt"/>
    <property type="match status" value="1"/>
</dbReference>
<dbReference type="SUPFAM" id="SSF53901">
    <property type="entry name" value="Thiolase-like"/>
    <property type="match status" value="1"/>
</dbReference>
<protein>
    <recommendedName>
        <fullName evidence="13">Polyketide synthase</fullName>
    </recommendedName>
</protein>
<comment type="pathway">
    <text evidence="1">Secondary metabolite biosynthesis.</text>
</comment>
<dbReference type="InterPro" id="IPR049900">
    <property type="entry name" value="PKS_mFAS_DH"/>
</dbReference>
<dbReference type="SUPFAM" id="SSF47336">
    <property type="entry name" value="ACP-like"/>
    <property type="match status" value="1"/>
</dbReference>
<dbReference type="PANTHER" id="PTHR43775:SF21">
    <property type="entry name" value="NON-REDUCING POLYKETIDE SYNTHASE AUSA-RELATED"/>
    <property type="match status" value="1"/>
</dbReference>
<dbReference type="Pfam" id="PF00698">
    <property type="entry name" value="Acyl_transf_1"/>
    <property type="match status" value="1"/>
</dbReference>
<keyword evidence="5" id="KW-0511">Multifunctional enzyme</keyword>
<dbReference type="SUPFAM" id="SSF52151">
    <property type="entry name" value="FabD/lysophospholipase-like"/>
    <property type="match status" value="1"/>
</dbReference>
<dbReference type="SUPFAM" id="SSF53335">
    <property type="entry name" value="S-adenosyl-L-methionine-dependent methyltransferases"/>
    <property type="match status" value="1"/>
</dbReference>
<dbReference type="InterPro" id="IPR014031">
    <property type="entry name" value="Ketoacyl_synth_C"/>
</dbReference>
<dbReference type="SMART" id="SM00827">
    <property type="entry name" value="PKS_AT"/>
    <property type="match status" value="1"/>
</dbReference>
<dbReference type="SUPFAM" id="SSF55048">
    <property type="entry name" value="Probable ACP-binding domain of malonyl-CoA ACP transacylase"/>
    <property type="match status" value="1"/>
</dbReference>
<dbReference type="PANTHER" id="PTHR43775">
    <property type="entry name" value="FATTY ACID SYNTHASE"/>
    <property type="match status" value="1"/>
</dbReference>